<keyword evidence="2" id="KW-0805">Transcription regulation</keyword>
<dbReference type="PANTHER" id="PTHR46577">
    <property type="entry name" value="HTH-TYPE TRANSCRIPTIONAL REGULATORY PROTEIN GABR"/>
    <property type="match status" value="1"/>
</dbReference>
<evidence type="ECO:0000256" key="5">
    <source>
        <dbReference type="SAM" id="MobiDB-lite"/>
    </source>
</evidence>
<dbReference type="CDD" id="cd07377">
    <property type="entry name" value="WHTH_GntR"/>
    <property type="match status" value="1"/>
</dbReference>
<organism evidence="7 8">
    <name type="scientific">Microbacterium croceum</name>
    <dbReference type="NCBI Taxonomy" id="2851645"/>
    <lineage>
        <taxon>Bacteria</taxon>
        <taxon>Bacillati</taxon>
        <taxon>Actinomycetota</taxon>
        <taxon>Actinomycetes</taxon>
        <taxon>Micrococcales</taxon>
        <taxon>Microbacteriaceae</taxon>
        <taxon>Microbacterium</taxon>
    </lineage>
</organism>
<dbReference type="EMBL" id="JAHWXN010000001">
    <property type="protein sequence ID" value="MCK2035087.1"/>
    <property type="molecule type" value="Genomic_DNA"/>
</dbReference>
<evidence type="ECO:0000256" key="3">
    <source>
        <dbReference type="ARBA" id="ARBA00023125"/>
    </source>
</evidence>
<comment type="caution">
    <text evidence="7">The sequence shown here is derived from an EMBL/GenBank/DDBJ whole genome shotgun (WGS) entry which is preliminary data.</text>
</comment>
<dbReference type="PANTHER" id="PTHR46577:SF1">
    <property type="entry name" value="HTH-TYPE TRANSCRIPTIONAL REGULATORY PROTEIN GABR"/>
    <property type="match status" value="1"/>
</dbReference>
<evidence type="ECO:0000259" key="6">
    <source>
        <dbReference type="PROSITE" id="PS50949"/>
    </source>
</evidence>
<sequence length="273" mass="28374">MDLRGARPDLRRSSGCGHLGCAACQRGATVHPPGDGRRRAGRAPCRGAGCRTRCDRRDAAGAGRCVAADREQRHRVGARDRGSERRRPLRGDLALRRSRGGGGLGCAGARSPRLRAAAARRRAAPCAQGPGRSGIRHGRCGGRAVTASPILSAADEGSPTQDIYRQLRGLIVSGQLGANERLPTVRQTAADLGVAAGTVAKAYKMLEHDGLVVTRTAAGTRVAESAGLLPASVLKRIRDLVAEAAGTGAAQDDVIDVLRAVWRAEAGVAPEAK</sequence>
<dbReference type="InterPro" id="IPR036388">
    <property type="entry name" value="WH-like_DNA-bd_sf"/>
</dbReference>
<dbReference type="PROSITE" id="PS50949">
    <property type="entry name" value="HTH_GNTR"/>
    <property type="match status" value="1"/>
</dbReference>
<evidence type="ECO:0000313" key="8">
    <source>
        <dbReference type="Proteomes" id="UP001300096"/>
    </source>
</evidence>
<dbReference type="InterPro" id="IPR051446">
    <property type="entry name" value="HTH_trans_reg/aminotransferase"/>
</dbReference>
<dbReference type="Pfam" id="PF00392">
    <property type="entry name" value="GntR"/>
    <property type="match status" value="1"/>
</dbReference>
<protein>
    <submittedName>
        <fullName evidence="7">GntR family transcriptional regulator</fullName>
    </submittedName>
</protein>
<dbReference type="SUPFAM" id="SSF46785">
    <property type="entry name" value="Winged helix' DNA-binding domain"/>
    <property type="match status" value="1"/>
</dbReference>
<feature type="region of interest" description="Disordered" evidence="5">
    <location>
        <begin position="67"/>
        <end position="90"/>
    </location>
</feature>
<accession>A0ABT0FBJ7</accession>
<dbReference type="InterPro" id="IPR000524">
    <property type="entry name" value="Tscrpt_reg_HTH_GntR"/>
</dbReference>
<keyword evidence="3" id="KW-0238">DNA-binding</keyword>
<proteinExistence type="predicted"/>
<gene>
    <name evidence="7" type="ORF">KZC51_02965</name>
</gene>
<evidence type="ECO:0000256" key="2">
    <source>
        <dbReference type="ARBA" id="ARBA00023015"/>
    </source>
</evidence>
<keyword evidence="8" id="KW-1185">Reference proteome</keyword>
<feature type="domain" description="HTH gntR-type" evidence="6">
    <location>
        <begin position="157"/>
        <end position="225"/>
    </location>
</feature>
<keyword evidence="4" id="KW-0804">Transcription</keyword>
<dbReference type="Proteomes" id="UP001300096">
    <property type="component" value="Unassembled WGS sequence"/>
</dbReference>
<dbReference type="SMART" id="SM00345">
    <property type="entry name" value="HTH_GNTR"/>
    <property type="match status" value="1"/>
</dbReference>
<evidence type="ECO:0000256" key="1">
    <source>
        <dbReference type="ARBA" id="ARBA00022898"/>
    </source>
</evidence>
<reference evidence="7 8" key="1">
    <citation type="submission" date="2021-06" db="EMBL/GenBank/DDBJ databases">
        <title>Genome-based taxonomic framework of Microbacterium strains isolated from marine environment, the description of four new species and reclassification of four preexisting species.</title>
        <authorList>
            <person name="Lee S.D."/>
            <person name="Kim S.-M."/>
            <person name="Byeon Y.-S."/>
            <person name="Yang H.L."/>
            <person name="Kim I.S."/>
        </authorList>
    </citation>
    <scope>NUCLEOTIDE SEQUENCE [LARGE SCALE GENOMIC DNA]</scope>
    <source>
        <strain evidence="7 8">SSW1-49</strain>
    </source>
</reference>
<dbReference type="Gene3D" id="1.10.10.10">
    <property type="entry name" value="Winged helix-like DNA-binding domain superfamily/Winged helix DNA-binding domain"/>
    <property type="match status" value="1"/>
</dbReference>
<evidence type="ECO:0000256" key="4">
    <source>
        <dbReference type="ARBA" id="ARBA00023163"/>
    </source>
</evidence>
<dbReference type="InterPro" id="IPR036390">
    <property type="entry name" value="WH_DNA-bd_sf"/>
</dbReference>
<name>A0ABT0FBJ7_9MICO</name>
<keyword evidence="1" id="KW-0663">Pyridoxal phosphate</keyword>
<evidence type="ECO:0000313" key="7">
    <source>
        <dbReference type="EMBL" id="MCK2035087.1"/>
    </source>
</evidence>